<evidence type="ECO:0000313" key="2">
    <source>
        <dbReference type="Proteomes" id="UP001187531"/>
    </source>
</evidence>
<dbReference type="AlphaFoldDB" id="A0AA88LJN8"/>
<sequence length="66" mass="7320">MVVEYGFSPVLNFLPSNFREGIDEVTIINHVPELFDDKDIKDAKAEFWGIVDPNNAVPKGQGDLAS</sequence>
<evidence type="ECO:0000313" key="1">
    <source>
        <dbReference type="EMBL" id="KAK2724350.1"/>
    </source>
</evidence>
<keyword evidence="2" id="KW-1185">Reference proteome</keyword>
<proteinExistence type="predicted"/>
<comment type="caution">
    <text evidence="1">The sequence shown here is derived from an EMBL/GenBank/DDBJ whole genome shotgun (WGS) entry which is preliminary data.</text>
</comment>
<dbReference type="EMBL" id="JAVRJZ010000003">
    <property type="protein sequence ID" value="KAK2724350.1"/>
    <property type="molecule type" value="Genomic_DNA"/>
</dbReference>
<dbReference type="Proteomes" id="UP001187531">
    <property type="component" value="Unassembled WGS sequence"/>
</dbReference>
<accession>A0AA88LJN8</accession>
<gene>
    <name evidence="1" type="ORF">QYM36_001008</name>
</gene>
<name>A0AA88LJN8_ARTSF</name>
<reference evidence="1" key="1">
    <citation type="submission" date="2023-07" db="EMBL/GenBank/DDBJ databases">
        <title>Chromosome-level genome assembly of Artemia franciscana.</title>
        <authorList>
            <person name="Jo E."/>
        </authorList>
    </citation>
    <scope>NUCLEOTIDE SEQUENCE</scope>
    <source>
        <tissue evidence="1">Whole body</tissue>
    </source>
</reference>
<protein>
    <submittedName>
        <fullName evidence="1">Uncharacterized protein</fullName>
    </submittedName>
</protein>
<organism evidence="1 2">
    <name type="scientific">Artemia franciscana</name>
    <name type="common">Brine shrimp</name>
    <name type="synonym">Artemia sanfranciscana</name>
    <dbReference type="NCBI Taxonomy" id="6661"/>
    <lineage>
        <taxon>Eukaryota</taxon>
        <taxon>Metazoa</taxon>
        <taxon>Ecdysozoa</taxon>
        <taxon>Arthropoda</taxon>
        <taxon>Crustacea</taxon>
        <taxon>Branchiopoda</taxon>
        <taxon>Anostraca</taxon>
        <taxon>Artemiidae</taxon>
        <taxon>Artemia</taxon>
    </lineage>
</organism>